<reference evidence="1" key="1">
    <citation type="submission" date="2022-11" db="EMBL/GenBank/DDBJ databases">
        <title>beta-Carotene-producing bacterium, Jeongeuplla avenae sp. nov., alleviates the salt stress of Arabidopsis seedlings.</title>
        <authorList>
            <person name="Jiang L."/>
            <person name="Lee J."/>
        </authorList>
    </citation>
    <scope>NUCLEOTIDE SEQUENCE</scope>
    <source>
        <strain evidence="1">DY_R2A_6</strain>
    </source>
</reference>
<evidence type="ECO:0000313" key="2">
    <source>
        <dbReference type="Proteomes" id="UP001163223"/>
    </source>
</evidence>
<accession>A0ACD4NUS9</accession>
<proteinExistence type="predicted"/>
<keyword evidence="2" id="KW-1185">Reference proteome</keyword>
<organism evidence="1 2">
    <name type="scientific">Antarcticirhabdus aurantiaca</name>
    <dbReference type="NCBI Taxonomy" id="2606717"/>
    <lineage>
        <taxon>Bacteria</taxon>
        <taxon>Pseudomonadati</taxon>
        <taxon>Pseudomonadota</taxon>
        <taxon>Alphaproteobacteria</taxon>
        <taxon>Hyphomicrobiales</taxon>
        <taxon>Aurantimonadaceae</taxon>
        <taxon>Antarcticirhabdus</taxon>
    </lineage>
</organism>
<sequence length="481" mass="51823">MTSVVLPGHVAGPPVVVAPEGEQPLEEASSISIEAERALVIGTSIDALRRRLAAATDALVPYPMTGRVRKVVGTIIHAAVPDVQVGEIVELLNRAAGTRLFAECVGFLAEEALLSPIGDTQGVSPQTEVRRTGRVQQVAVGPGLKGRVLDGLGNFIDNKNEPFAPETYYPVYKDPPDPMTRRIIDKPLPLGVRALDGILTCGEGQRMGIFAAAGGGKSTLLSMLVKGAEVDITVMALIGERGREVREFIEHDLGPEGMAKAIVVVATSDRSSMERAKAAFTATAIAEYFRDQGQRVLFLMDSVTRFGRAQREIGLAAGEPPTRRGFPPSVFANLPKLMERVGMNDKGSITALYTVLVEGDDMNEPIADETRSILDGHIVLSRKLGAANHYPAIDVLASKSRVMNAVTTRDHRAMAGQVNSWLALYADVELLVKVGEYKKGSDPEADVAIAKYKQINAFLQQRTDEFDSFDVTLRKLQALTA</sequence>
<protein>
    <submittedName>
        <fullName evidence="1">Type III secretion system ATPase SctN</fullName>
    </submittedName>
</protein>
<gene>
    <name evidence="1" type="primary">sctN</name>
    <name evidence="1" type="ORF">OXU80_10070</name>
</gene>
<dbReference type="Proteomes" id="UP001163223">
    <property type="component" value="Chromosome"/>
</dbReference>
<evidence type="ECO:0000313" key="1">
    <source>
        <dbReference type="EMBL" id="WAJ30519.1"/>
    </source>
</evidence>
<name>A0ACD4NUS9_9HYPH</name>
<dbReference type="EMBL" id="CP113520">
    <property type="protein sequence ID" value="WAJ30519.1"/>
    <property type="molecule type" value="Genomic_DNA"/>
</dbReference>